<organism evidence="1 2">
    <name type="scientific">Ladona fulva</name>
    <name type="common">Scarce chaser dragonfly</name>
    <name type="synonym">Libellula fulva</name>
    <dbReference type="NCBI Taxonomy" id="123851"/>
    <lineage>
        <taxon>Eukaryota</taxon>
        <taxon>Metazoa</taxon>
        <taxon>Ecdysozoa</taxon>
        <taxon>Arthropoda</taxon>
        <taxon>Hexapoda</taxon>
        <taxon>Insecta</taxon>
        <taxon>Pterygota</taxon>
        <taxon>Palaeoptera</taxon>
        <taxon>Odonata</taxon>
        <taxon>Epiprocta</taxon>
        <taxon>Anisoptera</taxon>
        <taxon>Libelluloidea</taxon>
        <taxon>Libellulidae</taxon>
        <taxon>Ladona</taxon>
    </lineage>
</organism>
<comment type="caution">
    <text evidence="1">The sequence shown here is derived from an EMBL/GenBank/DDBJ whole genome shotgun (WGS) entry which is preliminary data.</text>
</comment>
<evidence type="ECO:0000313" key="1">
    <source>
        <dbReference type="EMBL" id="KAG8223809.1"/>
    </source>
</evidence>
<sequence length="293" mass="34014">MYKSSTIYSIEEMSRKNVFKSYAICGGRESTDDDSRPESSLKVCIEESFQKMAEILRNFHFTSTRLIDNLTENLKSTLYLILTENLDEQVCLRFVSHTLRYKARTMDDQNDCRVEHCRDLQSFRYGYLLSSIVARDVTVWAPFIGTLNLHTGLKQEKPRQHQRVWLYGALNSTKHRGQQSPGNMEQPEKRQKIFNKLRDMKSHPNYSQNPINLLVQLFEDLTALDLPIEWCGYLITSKTISFFHNTVQNNENTVSYSLGGDFGRTQPIADGGADTHQSCVHTLRWRHSDRPTY</sequence>
<evidence type="ECO:0000313" key="2">
    <source>
        <dbReference type="Proteomes" id="UP000792457"/>
    </source>
</evidence>
<reference evidence="1" key="1">
    <citation type="submission" date="2013-04" db="EMBL/GenBank/DDBJ databases">
        <authorList>
            <person name="Qu J."/>
            <person name="Murali S.C."/>
            <person name="Bandaranaike D."/>
            <person name="Bellair M."/>
            <person name="Blankenburg K."/>
            <person name="Chao H."/>
            <person name="Dinh H."/>
            <person name="Doddapaneni H."/>
            <person name="Downs B."/>
            <person name="Dugan-Rocha S."/>
            <person name="Elkadiri S."/>
            <person name="Gnanaolivu R.D."/>
            <person name="Hernandez B."/>
            <person name="Javaid M."/>
            <person name="Jayaseelan J.C."/>
            <person name="Lee S."/>
            <person name="Li M."/>
            <person name="Ming W."/>
            <person name="Munidasa M."/>
            <person name="Muniz J."/>
            <person name="Nguyen L."/>
            <person name="Ongeri F."/>
            <person name="Osuji N."/>
            <person name="Pu L.-L."/>
            <person name="Puazo M."/>
            <person name="Qu C."/>
            <person name="Quiroz J."/>
            <person name="Raj R."/>
            <person name="Weissenberger G."/>
            <person name="Xin Y."/>
            <person name="Zou X."/>
            <person name="Han Y."/>
            <person name="Richards S."/>
            <person name="Worley K."/>
            <person name="Muzny D."/>
            <person name="Gibbs R."/>
        </authorList>
    </citation>
    <scope>NUCLEOTIDE SEQUENCE</scope>
    <source>
        <strain evidence="1">Sampled in the wild</strain>
    </source>
</reference>
<dbReference type="Proteomes" id="UP000792457">
    <property type="component" value="Unassembled WGS sequence"/>
</dbReference>
<name>A0A8K0JWQ7_LADFU</name>
<accession>A0A8K0JWQ7</accession>
<reference evidence="1" key="2">
    <citation type="submission" date="2017-10" db="EMBL/GenBank/DDBJ databases">
        <title>Ladona fulva Genome sequencing and assembly.</title>
        <authorList>
            <person name="Murali S."/>
            <person name="Richards S."/>
            <person name="Bandaranaike D."/>
            <person name="Bellair M."/>
            <person name="Blankenburg K."/>
            <person name="Chao H."/>
            <person name="Dinh H."/>
            <person name="Doddapaneni H."/>
            <person name="Dugan-Rocha S."/>
            <person name="Elkadiri S."/>
            <person name="Gnanaolivu R."/>
            <person name="Hernandez B."/>
            <person name="Skinner E."/>
            <person name="Javaid M."/>
            <person name="Lee S."/>
            <person name="Li M."/>
            <person name="Ming W."/>
            <person name="Munidasa M."/>
            <person name="Muniz J."/>
            <person name="Nguyen L."/>
            <person name="Hughes D."/>
            <person name="Osuji N."/>
            <person name="Pu L.-L."/>
            <person name="Puazo M."/>
            <person name="Qu C."/>
            <person name="Quiroz J."/>
            <person name="Raj R."/>
            <person name="Weissenberger G."/>
            <person name="Xin Y."/>
            <person name="Zou X."/>
            <person name="Han Y."/>
            <person name="Worley K."/>
            <person name="Muzny D."/>
            <person name="Gibbs R."/>
        </authorList>
    </citation>
    <scope>NUCLEOTIDE SEQUENCE</scope>
    <source>
        <strain evidence="1">Sampled in the wild</strain>
    </source>
</reference>
<keyword evidence="2" id="KW-1185">Reference proteome</keyword>
<dbReference type="EMBL" id="KZ308174">
    <property type="protein sequence ID" value="KAG8223809.1"/>
    <property type="molecule type" value="Genomic_DNA"/>
</dbReference>
<protein>
    <submittedName>
        <fullName evidence="1">Uncharacterized protein</fullName>
    </submittedName>
</protein>
<gene>
    <name evidence="1" type="ORF">J437_LFUL001407</name>
</gene>
<proteinExistence type="predicted"/>
<dbReference type="AlphaFoldDB" id="A0A8K0JWQ7"/>